<keyword evidence="1" id="KW-0472">Membrane</keyword>
<name>A0AAD9KLV9_RIDPI</name>
<keyword evidence="3" id="KW-1185">Reference proteome</keyword>
<proteinExistence type="predicted"/>
<protein>
    <submittedName>
        <fullName evidence="2">Uncharacterized protein</fullName>
    </submittedName>
</protein>
<keyword evidence="1" id="KW-1133">Transmembrane helix</keyword>
<evidence type="ECO:0000313" key="3">
    <source>
        <dbReference type="Proteomes" id="UP001209878"/>
    </source>
</evidence>
<gene>
    <name evidence="2" type="ORF">NP493_866g00020</name>
</gene>
<dbReference type="AlphaFoldDB" id="A0AAD9KLV9"/>
<feature type="transmembrane region" description="Helical" evidence="1">
    <location>
        <begin position="12"/>
        <end position="33"/>
    </location>
</feature>
<organism evidence="2 3">
    <name type="scientific">Ridgeia piscesae</name>
    <name type="common">Tubeworm</name>
    <dbReference type="NCBI Taxonomy" id="27915"/>
    <lineage>
        <taxon>Eukaryota</taxon>
        <taxon>Metazoa</taxon>
        <taxon>Spiralia</taxon>
        <taxon>Lophotrochozoa</taxon>
        <taxon>Annelida</taxon>
        <taxon>Polychaeta</taxon>
        <taxon>Sedentaria</taxon>
        <taxon>Canalipalpata</taxon>
        <taxon>Sabellida</taxon>
        <taxon>Siboglinidae</taxon>
        <taxon>Ridgeia</taxon>
    </lineage>
</organism>
<comment type="caution">
    <text evidence="2">The sequence shown here is derived from an EMBL/GenBank/DDBJ whole genome shotgun (WGS) entry which is preliminary data.</text>
</comment>
<evidence type="ECO:0000256" key="1">
    <source>
        <dbReference type="SAM" id="Phobius"/>
    </source>
</evidence>
<sequence length="42" mass="4780">MKTLISNNIYRKHAVVVLTISMVFAVFAGLYHFPLLKSSQQL</sequence>
<accession>A0AAD9KLV9</accession>
<dbReference type="Proteomes" id="UP001209878">
    <property type="component" value="Unassembled WGS sequence"/>
</dbReference>
<evidence type="ECO:0000313" key="2">
    <source>
        <dbReference type="EMBL" id="KAK2173567.1"/>
    </source>
</evidence>
<keyword evidence="1" id="KW-0812">Transmembrane</keyword>
<reference evidence="2" key="1">
    <citation type="journal article" date="2023" name="Mol. Biol. Evol.">
        <title>Third-Generation Sequencing Reveals the Adaptive Role of the Epigenome in Three Deep-Sea Polychaetes.</title>
        <authorList>
            <person name="Perez M."/>
            <person name="Aroh O."/>
            <person name="Sun Y."/>
            <person name="Lan Y."/>
            <person name="Juniper S.K."/>
            <person name="Young C.R."/>
            <person name="Angers B."/>
            <person name="Qian P.Y."/>
        </authorList>
    </citation>
    <scope>NUCLEOTIDE SEQUENCE</scope>
    <source>
        <strain evidence="2">R07B-5</strain>
    </source>
</reference>
<dbReference type="EMBL" id="JAODUO010000865">
    <property type="protein sequence ID" value="KAK2173567.1"/>
    <property type="molecule type" value="Genomic_DNA"/>
</dbReference>